<feature type="transmembrane region" description="Helical" evidence="9">
    <location>
        <begin position="291"/>
        <end position="314"/>
    </location>
</feature>
<dbReference type="GO" id="GO:0005886">
    <property type="term" value="C:plasma membrane"/>
    <property type="evidence" value="ECO:0007669"/>
    <property type="project" value="UniProtKB-SubCell"/>
</dbReference>
<feature type="transmembrane region" description="Helical" evidence="9">
    <location>
        <begin position="90"/>
        <end position="111"/>
    </location>
</feature>
<organism evidence="12 13">
    <name type="scientific">Aureliella helgolandensis</name>
    <dbReference type="NCBI Taxonomy" id="2527968"/>
    <lineage>
        <taxon>Bacteria</taxon>
        <taxon>Pseudomonadati</taxon>
        <taxon>Planctomycetota</taxon>
        <taxon>Planctomycetia</taxon>
        <taxon>Pirellulales</taxon>
        <taxon>Pirellulaceae</taxon>
        <taxon>Aureliella</taxon>
    </lineage>
</organism>
<dbReference type="EMBL" id="CP036298">
    <property type="protein sequence ID" value="QDV24287.1"/>
    <property type="molecule type" value="Genomic_DNA"/>
</dbReference>
<keyword evidence="3 9" id="KW-0813">Transport</keyword>
<evidence type="ECO:0000313" key="13">
    <source>
        <dbReference type="Proteomes" id="UP000318017"/>
    </source>
</evidence>
<evidence type="ECO:0000256" key="2">
    <source>
        <dbReference type="ARBA" id="ARBA00007069"/>
    </source>
</evidence>
<comment type="function">
    <text evidence="10">Part of the binding-protein-dependent transport system for phosphate; probably responsible for the translocation of the substrate across the membrane.</text>
</comment>
<evidence type="ECO:0000256" key="8">
    <source>
        <dbReference type="ARBA" id="ARBA00023136"/>
    </source>
</evidence>
<comment type="similarity">
    <text evidence="2 10">Belongs to the binding-protein-dependent transport system permease family. CysTW subfamily.</text>
</comment>
<dbReference type="InterPro" id="IPR011864">
    <property type="entry name" value="Phosphate_PstC"/>
</dbReference>
<evidence type="ECO:0000256" key="6">
    <source>
        <dbReference type="ARBA" id="ARBA00022692"/>
    </source>
</evidence>
<reference evidence="12 13" key="1">
    <citation type="submission" date="2019-02" db="EMBL/GenBank/DDBJ databases">
        <title>Deep-cultivation of Planctomycetes and their phenomic and genomic characterization uncovers novel biology.</title>
        <authorList>
            <person name="Wiegand S."/>
            <person name="Jogler M."/>
            <person name="Boedeker C."/>
            <person name="Pinto D."/>
            <person name="Vollmers J."/>
            <person name="Rivas-Marin E."/>
            <person name="Kohn T."/>
            <person name="Peeters S.H."/>
            <person name="Heuer A."/>
            <person name="Rast P."/>
            <person name="Oberbeckmann S."/>
            <person name="Bunk B."/>
            <person name="Jeske O."/>
            <person name="Meyerdierks A."/>
            <person name="Storesund J.E."/>
            <person name="Kallscheuer N."/>
            <person name="Luecker S."/>
            <person name="Lage O.M."/>
            <person name="Pohl T."/>
            <person name="Merkel B.J."/>
            <person name="Hornburger P."/>
            <person name="Mueller R.-W."/>
            <person name="Bruemmer F."/>
            <person name="Labrenz M."/>
            <person name="Spormann A.M."/>
            <person name="Op den Camp H."/>
            <person name="Overmann J."/>
            <person name="Amann R."/>
            <person name="Jetten M.S.M."/>
            <person name="Mascher T."/>
            <person name="Medema M.H."/>
            <person name="Devos D.P."/>
            <person name="Kaster A.-K."/>
            <person name="Ovreas L."/>
            <person name="Rohde M."/>
            <person name="Galperin M.Y."/>
            <person name="Jogler C."/>
        </authorList>
    </citation>
    <scope>NUCLEOTIDE SEQUENCE [LARGE SCALE GENOMIC DNA]</scope>
    <source>
        <strain evidence="12 13">Q31a</strain>
    </source>
</reference>
<dbReference type="AlphaFoldDB" id="A0A518G6S2"/>
<keyword evidence="5 10" id="KW-0592">Phosphate transport</keyword>
<dbReference type="Proteomes" id="UP000318017">
    <property type="component" value="Chromosome"/>
</dbReference>
<dbReference type="InterPro" id="IPR000515">
    <property type="entry name" value="MetI-like"/>
</dbReference>
<feature type="transmembrane region" description="Helical" evidence="9">
    <location>
        <begin position="177"/>
        <end position="200"/>
    </location>
</feature>
<feature type="domain" description="ABC transmembrane type-1" evidence="11">
    <location>
        <begin position="86"/>
        <end position="310"/>
    </location>
</feature>
<dbReference type="PANTHER" id="PTHR30425:SF1">
    <property type="entry name" value="PHOSPHATE TRANSPORT SYSTEM PERMEASE PROTEIN PSTC"/>
    <property type="match status" value="1"/>
</dbReference>
<dbReference type="PROSITE" id="PS50928">
    <property type="entry name" value="ABC_TM1"/>
    <property type="match status" value="1"/>
</dbReference>
<feature type="transmembrane region" description="Helical" evidence="9">
    <location>
        <begin position="33"/>
        <end position="50"/>
    </location>
</feature>
<dbReference type="GO" id="GO:0005315">
    <property type="term" value="F:phosphate transmembrane transporter activity"/>
    <property type="evidence" value="ECO:0007669"/>
    <property type="project" value="InterPro"/>
</dbReference>
<evidence type="ECO:0000256" key="1">
    <source>
        <dbReference type="ARBA" id="ARBA00004651"/>
    </source>
</evidence>
<keyword evidence="4 10" id="KW-1003">Cell membrane</keyword>
<dbReference type="InterPro" id="IPR051124">
    <property type="entry name" value="Phosphate_Transport_Permease"/>
</dbReference>
<dbReference type="NCBIfam" id="TIGR02138">
    <property type="entry name" value="phosphate_pstC"/>
    <property type="match status" value="1"/>
</dbReference>
<keyword evidence="13" id="KW-1185">Reference proteome</keyword>
<gene>
    <name evidence="12" type="primary">pstC_1</name>
    <name evidence="12" type="ORF">Q31a_26020</name>
</gene>
<dbReference type="KEGG" id="ahel:Q31a_26020"/>
<name>A0A518G6S2_9BACT</name>
<feature type="transmembrane region" description="Helical" evidence="9">
    <location>
        <begin position="123"/>
        <end position="148"/>
    </location>
</feature>
<dbReference type="Gene3D" id="1.10.3720.10">
    <property type="entry name" value="MetI-like"/>
    <property type="match status" value="1"/>
</dbReference>
<evidence type="ECO:0000256" key="9">
    <source>
        <dbReference type="RuleBase" id="RU363032"/>
    </source>
</evidence>
<protein>
    <recommendedName>
        <fullName evidence="10">Phosphate transport system permease protein</fullName>
    </recommendedName>
</protein>
<dbReference type="InterPro" id="IPR035906">
    <property type="entry name" value="MetI-like_sf"/>
</dbReference>
<evidence type="ECO:0000256" key="4">
    <source>
        <dbReference type="ARBA" id="ARBA00022475"/>
    </source>
</evidence>
<dbReference type="OrthoDB" id="9785113at2"/>
<evidence type="ECO:0000259" key="11">
    <source>
        <dbReference type="PROSITE" id="PS50928"/>
    </source>
</evidence>
<sequence length="326" mass="34742">MASVVTSKTTPTRSIAAEPSVYEIASDRAFRSLTWLFAWLMVALVLYIVYEVAGKAMPAIREHGLSFVTGTTWDLQGNEFGVLPEIWGTLYSSLLALAIGGFFGVSIAIFLTQDFLPTKLELAFKNIVELLAAIPSVVYGLWGIFVVIPMMRPIANWLHAHLDWIPLFGTSLSGPGMLPAALVLSIMILPTVSAISRDALSSVPSKLKEAAVGLGATRWEAILGVILPTASTGIFGALVLGFGRALGETMALAMLVGNSNQMNISLFSPGNTLAALLANHFPEAGASEEPVLMFAALILLAITLLVNICGAVILKQTSKRMRGARK</sequence>
<proteinExistence type="inferred from homology"/>
<dbReference type="PANTHER" id="PTHR30425">
    <property type="entry name" value="PHOSPHATE TRANSPORT SYSTEM PERMEASE PROTEIN PST"/>
    <property type="match status" value="1"/>
</dbReference>
<evidence type="ECO:0000256" key="7">
    <source>
        <dbReference type="ARBA" id="ARBA00022989"/>
    </source>
</evidence>
<dbReference type="Pfam" id="PF00528">
    <property type="entry name" value="BPD_transp_1"/>
    <property type="match status" value="1"/>
</dbReference>
<evidence type="ECO:0000256" key="5">
    <source>
        <dbReference type="ARBA" id="ARBA00022592"/>
    </source>
</evidence>
<feature type="transmembrane region" description="Helical" evidence="9">
    <location>
        <begin position="221"/>
        <end position="242"/>
    </location>
</feature>
<keyword evidence="8 9" id="KW-0472">Membrane</keyword>
<keyword evidence="7 9" id="KW-1133">Transmembrane helix</keyword>
<dbReference type="GO" id="GO:0006817">
    <property type="term" value="P:phosphate ion transport"/>
    <property type="evidence" value="ECO:0007669"/>
    <property type="project" value="UniProtKB-KW"/>
</dbReference>
<comment type="subcellular location">
    <subcellularLocation>
        <location evidence="1 9">Cell membrane</location>
        <topology evidence="1 9">Multi-pass membrane protein</topology>
    </subcellularLocation>
</comment>
<evidence type="ECO:0000256" key="10">
    <source>
        <dbReference type="RuleBase" id="RU363054"/>
    </source>
</evidence>
<dbReference type="SUPFAM" id="SSF161098">
    <property type="entry name" value="MetI-like"/>
    <property type="match status" value="1"/>
</dbReference>
<accession>A0A518G6S2</accession>
<dbReference type="CDD" id="cd06261">
    <property type="entry name" value="TM_PBP2"/>
    <property type="match status" value="1"/>
</dbReference>
<evidence type="ECO:0000313" key="12">
    <source>
        <dbReference type="EMBL" id="QDV24287.1"/>
    </source>
</evidence>
<keyword evidence="6 9" id="KW-0812">Transmembrane</keyword>
<evidence type="ECO:0000256" key="3">
    <source>
        <dbReference type="ARBA" id="ARBA00022448"/>
    </source>
</evidence>